<protein>
    <submittedName>
        <fullName evidence="1">Uncharacterized protein</fullName>
    </submittedName>
</protein>
<evidence type="ECO:0000313" key="2">
    <source>
        <dbReference type="Proteomes" id="UP000249218"/>
    </source>
</evidence>
<reference evidence="1 2" key="1">
    <citation type="journal article" date="2017" name="BMC Biol.">
        <title>Genomic innovations, transcriptional plasticity and gene loss underlying the evolution and divergence of two highly polyphagous and invasive Helicoverpa pest species.</title>
        <authorList>
            <person name="Pearce S.L."/>
            <person name="Clarke D.F."/>
            <person name="East P.D."/>
            <person name="Elfekih S."/>
            <person name="Gordon K.H."/>
            <person name="Jermiin L.S."/>
            <person name="McGaughran A."/>
            <person name="Oakeshott J.G."/>
            <person name="Papanikolaou A."/>
            <person name="Perera O.P."/>
            <person name="Rane R.V."/>
            <person name="Richards S."/>
            <person name="Tay W.T."/>
            <person name="Walsh T.K."/>
            <person name="Anderson A."/>
            <person name="Anderson C.J."/>
            <person name="Asgari S."/>
            <person name="Board P.G."/>
            <person name="Bretschneider A."/>
            <person name="Campbell P.M."/>
            <person name="Chertemps T."/>
            <person name="Christeller J.T."/>
            <person name="Coppin C.W."/>
            <person name="Downes S.J."/>
            <person name="Duan G."/>
            <person name="Farnsworth C.A."/>
            <person name="Good R.T."/>
            <person name="Han L.B."/>
            <person name="Han Y.C."/>
            <person name="Hatje K."/>
            <person name="Horne I."/>
            <person name="Huang Y.P."/>
            <person name="Hughes D.S."/>
            <person name="Jacquin-Joly E."/>
            <person name="James W."/>
            <person name="Jhangiani S."/>
            <person name="Kollmar M."/>
            <person name="Kuwar S.S."/>
            <person name="Li S."/>
            <person name="Liu N.Y."/>
            <person name="Maibeche M.T."/>
            <person name="Miller J.R."/>
            <person name="Montagne N."/>
            <person name="Perry T."/>
            <person name="Qu J."/>
            <person name="Song S.V."/>
            <person name="Sutton G.G."/>
            <person name="Vogel H."/>
            <person name="Walenz B.P."/>
            <person name="Xu W."/>
            <person name="Zhang H.J."/>
            <person name="Zou Z."/>
            <person name="Batterham P."/>
            <person name="Edwards O.R."/>
            <person name="Feyereisen R."/>
            <person name="Gibbs R.A."/>
            <person name="Heckel D.G."/>
            <person name="McGrath A."/>
            <person name="Robin C."/>
            <person name="Scherer S.E."/>
            <person name="Worley K.C."/>
            <person name="Wu Y.D."/>
        </authorList>
    </citation>
    <scope>NUCLEOTIDE SEQUENCE [LARGE SCALE GENOMIC DNA]</scope>
    <source>
        <strain evidence="1">Harm_GR_Male_#8</strain>
        <tissue evidence="1">Whole organism</tissue>
    </source>
</reference>
<name>A0A2W1BCH8_HELAM</name>
<dbReference type="Proteomes" id="UP000249218">
    <property type="component" value="Unassembled WGS sequence"/>
</dbReference>
<keyword evidence="2" id="KW-1185">Reference proteome</keyword>
<organism evidence="1 2">
    <name type="scientific">Helicoverpa armigera</name>
    <name type="common">Cotton bollworm</name>
    <name type="synonym">Heliothis armigera</name>
    <dbReference type="NCBI Taxonomy" id="29058"/>
    <lineage>
        <taxon>Eukaryota</taxon>
        <taxon>Metazoa</taxon>
        <taxon>Ecdysozoa</taxon>
        <taxon>Arthropoda</taxon>
        <taxon>Hexapoda</taxon>
        <taxon>Insecta</taxon>
        <taxon>Pterygota</taxon>
        <taxon>Neoptera</taxon>
        <taxon>Endopterygota</taxon>
        <taxon>Lepidoptera</taxon>
        <taxon>Glossata</taxon>
        <taxon>Ditrysia</taxon>
        <taxon>Noctuoidea</taxon>
        <taxon>Noctuidae</taxon>
        <taxon>Heliothinae</taxon>
        <taxon>Helicoverpa</taxon>
    </lineage>
</organism>
<dbReference type="AlphaFoldDB" id="A0A2W1BCH8"/>
<dbReference type="OrthoDB" id="7458135at2759"/>
<sequence length="100" mass="11346">MLKEGHQNMILVSKTYKNLKRGAAAPLEGAYKVEAAQHPQQHDPLYYQNASAEMTGPTNQDGFLQSILNDEDLQLMDMAMNEDDVFLLPLQQQILKTRIE</sequence>
<accession>A0A2W1BCH8</accession>
<proteinExistence type="predicted"/>
<gene>
    <name evidence="1" type="primary">HaOG211907</name>
    <name evidence="1" type="ORF">B5X24_HaOG211907</name>
</gene>
<dbReference type="EMBL" id="KZ150218">
    <property type="protein sequence ID" value="PZC72121.1"/>
    <property type="molecule type" value="Genomic_DNA"/>
</dbReference>
<evidence type="ECO:0000313" key="1">
    <source>
        <dbReference type="EMBL" id="PZC72121.1"/>
    </source>
</evidence>